<dbReference type="AlphaFoldDB" id="A0AAV7J9T1"/>
<keyword evidence="3" id="KW-1185">Reference proteome</keyword>
<evidence type="ECO:0000256" key="1">
    <source>
        <dbReference type="SAM" id="MobiDB-lite"/>
    </source>
</evidence>
<evidence type="ECO:0000313" key="2">
    <source>
        <dbReference type="EMBL" id="KAH0568452.1"/>
    </source>
</evidence>
<dbReference type="EMBL" id="JAHXZJ010000001">
    <property type="protein sequence ID" value="KAH0568452.1"/>
    <property type="molecule type" value="Genomic_DNA"/>
</dbReference>
<organism evidence="2 3">
    <name type="scientific">Cotesia glomerata</name>
    <name type="common">Lepidopteran parasitic wasp</name>
    <name type="synonym">Apanteles glomeratus</name>
    <dbReference type="NCBI Taxonomy" id="32391"/>
    <lineage>
        <taxon>Eukaryota</taxon>
        <taxon>Metazoa</taxon>
        <taxon>Ecdysozoa</taxon>
        <taxon>Arthropoda</taxon>
        <taxon>Hexapoda</taxon>
        <taxon>Insecta</taxon>
        <taxon>Pterygota</taxon>
        <taxon>Neoptera</taxon>
        <taxon>Endopterygota</taxon>
        <taxon>Hymenoptera</taxon>
        <taxon>Apocrita</taxon>
        <taxon>Ichneumonoidea</taxon>
        <taxon>Braconidae</taxon>
        <taxon>Microgastrinae</taxon>
        <taxon>Cotesia</taxon>
    </lineage>
</organism>
<proteinExistence type="predicted"/>
<name>A0AAV7J9T1_COTGL</name>
<gene>
    <name evidence="2" type="ORF">KQX54_020948</name>
</gene>
<protein>
    <submittedName>
        <fullName evidence="2">Uncharacterized protein</fullName>
    </submittedName>
</protein>
<reference evidence="2 3" key="1">
    <citation type="journal article" date="2021" name="J. Hered.">
        <title>A chromosome-level genome assembly of the parasitoid wasp, Cotesia glomerata (Hymenoptera: Braconidae).</title>
        <authorList>
            <person name="Pinto B.J."/>
            <person name="Weis J.J."/>
            <person name="Gamble T."/>
            <person name="Ode P.J."/>
            <person name="Paul R."/>
            <person name="Zaspel J.M."/>
        </authorList>
    </citation>
    <scope>NUCLEOTIDE SEQUENCE [LARGE SCALE GENOMIC DNA]</scope>
    <source>
        <strain evidence="2">CgM1</strain>
    </source>
</reference>
<sequence>MFTKFDIENGWALLYTGYYCRQITYARFALANSLVTRQPILTHPVYPRRVNLDFRECPSSIHDPDVVESRKKVVMLGGSIPAIAKGGERRQASRRCSGPTGTMRLGAHRTPVSNPRSY</sequence>
<evidence type="ECO:0000313" key="3">
    <source>
        <dbReference type="Proteomes" id="UP000826195"/>
    </source>
</evidence>
<comment type="caution">
    <text evidence="2">The sequence shown here is derived from an EMBL/GenBank/DDBJ whole genome shotgun (WGS) entry which is preliminary data.</text>
</comment>
<accession>A0AAV7J9T1</accession>
<dbReference type="Proteomes" id="UP000826195">
    <property type="component" value="Unassembled WGS sequence"/>
</dbReference>
<feature type="region of interest" description="Disordered" evidence="1">
    <location>
        <begin position="87"/>
        <end position="118"/>
    </location>
</feature>